<dbReference type="PANTHER" id="PTHR21198">
    <property type="entry name" value="GLUTAMATE RACEMASE"/>
    <property type="match status" value="1"/>
</dbReference>
<dbReference type="Proteomes" id="UP000181976">
    <property type="component" value="Unassembled WGS sequence"/>
</dbReference>
<comment type="catalytic activity">
    <reaction evidence="1 7">
        <text>L-glutamate = D-glutamate</text>
        <dbReference type="Rhea" id="RHEA:12813"/>
        <dbReference type="ChEBI" id="CHEBI:29985"/>
        <dbReference type="ChEBI" id="CHEBI:29986"/>
        <dbReference type="EC" id="5.1.1.3"/>
    </reaction>
</comment>
<keyword evidence="6 7" id="KW-0961">Cell wall biogenesis/degradation</keyword>
<accession>A0A1I1XQB9</accession>
<dbReference type="GO" id="GO:0071555">
    <property type="term" value="P:cell wall organization"/>
    <property type="evidence" value="ECO:0007669"/>
    <property type="project" value="UniProtKB-KW"/>
</dbReference>
<dbReference type="GO" id="GO:0008881">
    <property type="term" value="F:glutamate racemase activity"/>
    <property type="evidence" value="ECO:0007669"/>
    <property type="project" value="UniProtKB-UniRule"/>
</dbReference>
<dbReference type="EC" id="5.1.1.3" evidence="2 7"/>
<dbReference type="PANTHER" id="PTHR21198:SF2">
    <property type="entry name" value="GLUTAMATE RACEMASE"/>
    <property type="match status" value="1"/>
</dbReference>
<evidence type="ECO:0000256" key="7">
    <source>
        <dbReference type="HAMAP-Rule" id="MF_00258"/>
    </source>
</evidence>
<dbReference type="Pfam" id="PF01177">
    <property type="entry name" value="Asp_Glu_race"/>
    <property type="match status" value="1"/>
</dbReference>
<feature type="binding site" evidence="7">
    <location>
        <begin position="199"/>
        <end position="200"/>
    </location>
    <ligand>
        <name>substrate</name>
    </ligand>
</feature>
<dbReference type="NCBIfam" id="TIGR00067">
    <property type="entry name" value="glut_race"/>
    <property type="match status" value="1"/>
</dbReference>
<keyword evidence="9" id="KW-1185">Reference proteome</keyword>
<dbReference type="STRING" id="385682.SAMN05444380_106121"/>
<dbReference type="InterPro" id="IPR001920">
    <property type="entry name" value="Asp/Glu_race"/>
</dbReference>
<dbReference type="HAMAP" id="MF_00258">
    <property type="entry name" value="Glu_racemase"/>
    <property type="match status" value="1"/>
</dbReference>
<evidence type="ECO:0000256" key="6">
    <source>
        <dbReference type="ARBA" id="ARBA00023316"/>
    </source>
</evidence>
<dbReference type="EMBL" id="FONA01000006">
    <property type="protein sequence ID" value="SFE09517.1"/>
    <property type="molecule type" value="Genomic_DNA"/>
</dbReference>
<dbReference type="OrthoDB" id="9801055at2"/>
<feature type="binding site" evidence="7">
    <location>
        <begin position="48"/>
        <end position="49"/>
    </location>
    <ligand>
        <name>substrate</name>
    </ligand>
</feature>
<feature type="active site" description="Proton donor/acceptor" evidence="7">
    <location>
        <position position="198"/>
    </location>
</feature>
<dbReference type="PROSITE" id="PS00924">
    <property type="entry name" value="ASP_GLU_RACEMASE_2"/>
    <property type="match status" value="1"/>
</dbReference>
<gene>
    <name evidence="7" type="primary">murI</name>
    <name evidence="8" type="ORF">SAMN05444380_106121</name>
</gene>
<feature type="binding site" evidence="7">
    <location>
        <begin position="80"/>
        <end position="81"/>
    </location>
    <ligand>
        <name>substrate</name>
    </ligand>
</feature>
<feature type="active site" description="Proton donor/acceptor" evidence="7">
    <location>
        <position position="79"/>
    </location>
</feature>
<proteinExistence type="inferred from homology"/>
<evidence type="ECO:0000256" key="3">
    <source>
        <dbReference type="ARBA" id="ARBA00022960"/>
    </source>
</evidence>
<dbReference type="Gene3D" id="3.40.50.1860">
    <property type="match status" value="2"/>
</dbReference>
<dbReference type="InterPro" id="IPR004391">
    <property type="entry name" value="Glu_race"/>
</dbReference>
<evidence type="ECO:0000313" key="8">
    <source>
        <dbReference type="EMBL" id="SFE09517.1"/>
    </source>
</evidence>
<dbReference type="SUPFAM" id="SSF53681">
    <property type="entry name" value="Aspartate/glutamate racemase"/>
    <property type="match status" value="2"/>
</dbReference>
<reference evidence="8 9" key="1">
    <citation type="submission" date="2016-10" db="EMBL/GenBank/DDBJ databases">
        <authorList>
            <person name="de Groot N.N."/>
        </authorList>
    </citation>
    <scope>NUCLEOTIDE SEQUENCE [LARGE SCALE GENOMIC DNA]</scope>
    <source>
        <strain evidence="8 9">DSM 19012</strain>
    </source>
</reference>
<evidence type="ECO:0000256" key="5">
    <source>
        <dbReference type="ARBA" id="ARBA00023235"/>
    </source>
</evidence>
<evidence type="ECO:0000256" key="2">
    <source>
        <dbReference type="ARBA" id="ARBA00013090"/>
    </source>
</evidence>
<dbReference type="GO" id="GO:0008360">
    <property type="term" value="P:regulation of cell shape"/>
    <property type="evidence" value="ECO:0007669"/>
    <property type="project" value="UniProtKB-KW"/>
</dbReference>
<sequence>MNIYDKTLEGPIGVFDSGYGGLTILNEFRRNFPEYDFLYLGDNARTPYGTRSFEVVYKYTLQSVLKLFEMGSHLVILACNTASAKALRTIQQRDLPKFDPSRRVLGVVRPSAEQIIHYTQNKHIGVVGTPGTIQSLSYVMEIRKFLPDAIVSQQACPMWVPLVENNEIDTEGAAFFVKRDLGLLFSKDKDIDALILGCTHYPLLLPLIKKNVPAHVRILSQGSVVAKSLKDYLYRHPEINRRCTKNGTCRFFTTESPEKFDEASSIFLDFPVKSERIFFD</sequence>
<comment type="similarity">
    <text evidence="7">Belongs to the aspartate/glutamate racemases family.</text>
</comment>
<dbReference type="InterPro" id="IPR018187">
    <property type="entry name" value="Asp/Glu_racemase_AS_1"/>
</dbReference>
<dbReference type="GO" id="GO:0009252">
    <property type="term" value="P:peptidoglycan biosynthetic process"/>
    <property type="evidence" value="ECO:0007669"/>
    <property type="project" value="UniProtKB-UniRule"/>
</dbReference>
<dbReference type="RefSeq" id="WP_010527351.1">
    <property type="nucleotide sequence ID" value="NZ_AFSL01000041.1"/>
</dbReference>
<name>A0A1I1XQB9_9BACT</name>
<protein>
    <recommendedName>
        <fullName evidence="2 7">Glutamate racemase</fullName>
        <ecNumber evidence="2 7">5.1.1.3</ecNumber>
    </recommendedName>
</protein>
<keyword evidence="4 7" id="KW-0573">Peptidoglycan synthesis</keyword>
<evidence type="ECO:0000256" key="4">
    <source>
        <dbReference type="ARBA" id="ARBA00022984"/>
    </source>
</evidence>
<evidence type="ECO:0000256" key="1">
    <source>
        <dbReference type="ARBA" id="ARBA00001602"/>
    </source>
</evidence>
<dbReference type="FunFam" id="3.40.50.1860:FF:000001">
    <property type="entry name" value="Glutamate racemase"/>
    <property type="match status" value="1"/>
</dbReference>
<dbReference type="FunCoup" id="A0A1I1XQB9">
    <property type="interactions" value="205"/>
</dbReference>
<evidence type="ECO:0000313" key="9">
    <source>
        <dbReference type="Proteomes" id="UP000181976"/>
    </source>
</evidence>
<dbReference type="InterPro" id="IPR033134">
    <property type="entry name" value="Asp/Glu_racemase_AS_2"/>
</dbReference>
<keyword evidence="3 7" id="KW-0133">Cell shape</keyword>
<dbReference type="InParanoid" id="A0A1I1XQB9"/>
<dbReference type="UniPathway" id="UPA00219"/>
<feature type="binding site" evidence="7">
    <location>
        <begin position="16"/>
        <end position="17"/>
    </location>
    <ligand>
        <name>substrate</name>
    </ligand>
</feature>
<dbReference type="AlphaFoldDB" id="A0A1I1XQB9"/>
<comment type="pathway">
    <text evidence="7">Cell wall biogenesis; peptidoglycan biosynthesis.</text>
</comment>
<comment type="function">
    <text evidence="7">Provides the (R)-glutamate required for cell wall biosynthesis.</text>
</comment>
<dbReference type="InterPro" id="IPR015942">
    <property type="entry name" value="Asp/Glu/hydantoin_racemase"/>
</dbReference>
<keyword evidence="5 7" id="KW-0413">Isomerase</keyword>
<organism evidence="8 9">
    <name type="scientific">Thermophagus xiamenensis</name>
    <dbReference type="NCBI Taxonomy" id="385682"/>
    <lineage>
        <taxon>Bacteria</taxon>
        <taxon>Pseudomonadati</taxon>
        <taxon>Bacteroidota</taxon>
        <taxon>Bacteroidia</taxon>
        <taxon>Marinilabiliales</taxon>
        <taxon>Marinilabiliaceae</taxon>
        <taxon>Thermophagus</taxon>
    </lineage>
</organism>
<dbReference type="PROSITE" id="PS00923">
    <property type="entry name" value="ASP_GLU_RACEMASE_1"/>
    <property type="match status" value="1"/>
</dbReference>
<dbReference type="eggNOG" id="COG0796">
    <property type="taxonomic scope" value="Bacteria"/>
</dbReference>